<dbReference type="Proteomes" id="UP000466632">
    <property type="component" value="Chromosome"/>
</dbReference>
<dbReference type="EMBL" id="AP022582">
    <property type="protein sequence ID" value="BBY03533.1"/>
    <property type="molecule type" value="Genomic_DNA"/>
</dbReference>
<feature type="compositionally biased region" description="Low complexity" evidence="1">
    <location>
        <begin position="1"/>
        <end position="17"/>
    </location>
</feature>
<organism evidence="2 3">
    <name type="scientific">Mycobacterium seoulense</name>
    <dbReference type="NCBI Taxonomy" id="386911"/>
    <lineage>
        <taxon>Bacteria</taxon>
        <taxon>Bacillati</taxon>
        <taxon>Actinomycetota</taxon>
        <taxon>Actinomycetes</taxon>
        <taxon>Mycobacteriales</taxon>
        <taxon>Mycobacteriaceae</taxon>
        <taxon>Mycobacterium</taxon>
    </lineage>
</organism>
<feature type="region of interest" description="Disordered" evidence="1">
    <location>
        <begin position="1"/>
        <end position="107"/>
    </location>
</feature>
<accession>A0A7I7P3R6</accession>
<proteinExistence type="predicted"/>
<sequence length="196" mass="18019">MLDEFAPACPAAAPGAPRSTGETRGPPADGDDPGDGATGAPETGAVGAAGMAGGAATDGRRSEPYAGSDPAGIFGLPLTGAADPDQDPPVITGATGAVPPVAGGAEAAGGGASTGVLVGMKTPALGAVGVTGGVPAGGPVSGGAPPPDSIACIAPDDNPWAPAPAGCPVAIPDANDCARLGEAPCPRPAGDIPPAP</sequence>
<dbReference type="AlphaFoldDB" id="A0A7I7P3R6"/>
<feature type="compositionally biased region" description="Low complexity" evidence="1">
    <location>
        <begin position="38"/>
        <end position="57"/>
    </location>
</feature>
<reference evidence="2 3" key="1">
    <citation type="journal article" date="2019" name="Emerg. Microbes Infect.">
        <title>Comprehensive subspecies identification of 175 nontuberculous mycobacteria species based on 7547 genomic profiles.</title>
        <authorList>
            <person name="Matsumoto Y."/>
            <person name="Kinjo T."/>
            <person name="Motooka D."/>
            <person name="Nabeya D."/>
            <person name="Jung N."/>
            <person name="Uechi K."/>
            <person name="Horii T."/>
            <person name="Iida T."/>
            <person name="Fujita J."/>
            <person name="Nakamura S."/>
        </authorList>
    </citation>
    <scope>NUCLEOTIDE SEQUENCE [LARGE SCALE GENOMIC DNA]</scope>
    <source>
        <strain evidence="2 3">JCM 16018</strain>
    </source>
</reference>
<dbReference type="KEGG" id="mseo:MSEO_40320"/>
<name>A0A7I7P3R6_9MYCO</name>
<protein>
    <submittedName>
        <fullName evidence="2">Uncharacterized protein</fullName>
    </submittedName>
</protein>
<evidence type="ECO:0000313" key="2">
    <source>
        <dbReference type="EMBL" id="BBY03533.1"/>
    </source>
</evidence>
<feature type="compositionally biased region" description="Low complexity" evidence="1">
    <location>
        <begin position="92"/>
        <end position="105"/>
    </location>
</feature>
<keyword evidence="3" id="KW-1185">Reference proteome</keyword>
<evidence type="ECO:0000313" key="3">
    <source>
        <dbReference type="Proteomes" id="UP000466632"/>
    </source>
</evidence>
<evidence type="ECO:0000256" key="1">
    <source>
        <dbReference type="SAM" id="MobiDB-lite"/>
    </source>
</evidence>
<gene>
    <name evidence="2" type="ORF">MSEO_40320</name>
</gene>